<dbReference type="AlphaFoldDB" id="A0A9W8X9R4"/>
<dbReference type="EMBL" id="JAPEUX010000009">
    <property type="protein sequence ID" value="KAJ4345305.1"/>
    <property type="molecule type" value="Genomic_DNA"/>
</dbReference>
<dbReference type="PANTHER" id="PTHR46212:SF3">
    <property type="entry name" value="GH27120P"/>
    <property type="match status" value="1"/>
</dbReference>
<dbReference type="SMART" id="SM00054">
    <property type="entry name" value="EFh"/>
    <property type="match status" value="3"/>
</dbReference>
<keyword evidence="3" id="KW-0479">Metal-binding</keyword>
<dbReference type="Pfam" id="PF13405">
    <property type="entry name" value="EF-hand_6"/>
    <property type="match status" value="1"/>
</dbReference>
<reference evidence="8" key="1">
    <citation type="submission" date="2022-10" db="EMBL/GenBank/DDBJ databases">
        <title>Tapping the CABI collections for fungal endophytes: first genome assemblies for Collariella, Neodidymelliopsis, Ascochyta clinopodiicola, Didymella pomorum, Didymosphaeria variabile, Neocosmospora piperis and Neocucurbitaria cava.</title>
        <authorList>
            <person name="Hill R."/>
        </authorList>
    </citation>
    <scope>NUCLEOTIDE SEQUENCE</scope>
    <source>
        <strain evidence="8">IMI 356815</strain>
    </source>
</reference>
<dbReference type="PROSITE" id="PS50222">
    <property type="entry name" value="EF_HAND_2"/>
    <property type="match status" value="3"/>
</dbReference>
<organism evidence="8 9">
    <name type="scientific">Didymosphaeria variabile</name>
    <dbReference type="NCBI Taxonomy" id="1932322"/>
    <lineage>
        <taxon>Eukaryota</taxon>
        <taxon>Fungi</taxon>
        <taxon>Dikarya</taxon>
        <taxon>Ascomycota</taxon>
        <taxon>Pezizomycotina</taxon>
        <taxon>Dothideomycetes</taxon>
        <taxon>Pleosporomycetidae</taxon>
        <taxon>Pleosporales</taxon>
        <taxon>Massarineae</taxon>
        <taxon>Didymosphaeriaceae</taxon>
        <taxon>Didymosphaeria</taxon>
    </lineage>
</organism>
<feature type="compositionally biased region" description="Basic and acidic residues" evidence="6">
    <location>
        <begin position="95"/>
        <end position="121"/>
    </location>
</feature>
<dbReference type="SUPFAM" id="SSF47473">
    <property type="entry name" value="EF-hand"/>
    <property type="match status" value="1"/>
</dbReference>
<keyword evidence="5" id="KW-0106">Calcium</keyword>
<evidence type="ECO:0000256" key="5">
    <source>
        <dbReference type="ARBA" id="ARBA00022837"/>
    </source>
</evidence>
<dbReference type="InterPro" id="IPR018247">
    <property type="entry name" value="EF_Hand_1_Ca_BS"/>
</dbReference>
<comment type="caution">
    <text evidence="8">The sequence shown here is derived from an EMBL/GenBank/DDBJ whole genome shotgun (WGS) entry which is preliminary data.</text>
</comment>
<accession>A0A9W8X9R4</accession>
<feature type="domain" description="EF-hand" evidence="7">
    <location>
        <begin position="296"/>
        <end position="320"/>
    </location>
</feature>
<gene>
    <name evidence="8" type="ORF">N0V89_011435</name>
</gene>
<dbReference type="GeneID" id="80914965"/>
<feature type="region of interest" description="Disordered" evidence="6">
    <location>
        <begin position="1"/>
        <end position="164"/>
    </location>
</feature>
<dbReference type="GO" id="GO:0005737">
    <property type="term" value="C:cytoplasm"/>
    <property type="evidence" value="ECO:0007669"/>
    <property type="project" value="UniProtKB-SubCell"/>
</dbReference>
<sequence>MAYNSKFNPDRLPAHAEPEQAAALLSGSGRDSARPPRTSSARPDYNDKPLPPSRQDDRYGRGHSNSYGSYDSRPPPGAYGAPDPRYDTRPGASDPRYDDRPRYDAQPRRDQQQLPPRDPRYDGYGSPPPQNYGHGPAPAGFHHGRPPIQQRPPPTPAPPRDGNDTVALRRLFDQVDSDKNKSLTEAELKKALVNGDWTPFDPHTVRMMIRMFDTDRSGSVNFEEFCGLWGFLSAWRNLFDRFDADRSGSISYNEFTDALVAFGYRLSPQFIGLLYSTYDRRGDNNMSFDLFVQACISLKRMTDVFKKYDDDRDGYITLSL</sequence>
<proteinExistence type="predicted"/>
<keyword evidence="9" id="KW-1185">Reference proteome</keyword>
<keyword evidence="2" id="KW-0963">Cytoplasm</keyword>
<name>A0A9W8X9R4_9PLEO</name>
<dbReference type="GO" id="GO:0005509">
    <property type="term" value="F:calcium ion binding"/>
    <property type="evidence" value="ECO:0007669"/>
    <property type="project" value="InterPro"/>
</dbReference>
<dbReference type="Pfam" id="PF13499">
    <property type="entry name" value="EF-hand_7"/>
    <property type="match status" value="1"/>
</dbReference>
<keyword evidence="4" id="KW-0677">Repeat</keyword>
<dbReference type="PROSITE" id="PS00018">
    <property type="entry name" value="EF_HAND_1"/>
    <property type="match status" value="2"/>
</dbReference>
<dbReference type="CDD" id="cd16180">
    <property type="entry name" value="EFh_PEF_Group_I"/>
    <property type="match status" value="1"/>
</dbReference>
<evidence type="ECO:0000256" key="4">
    <source>
        <dbReference type="ARBA" id="ARBA00022737"/>
    </source>
</evidence>
<dbReference type="Proteomes" id="UP001140513">
    <property type="component" value="Unassembled WGS sequence"/>
</dbReference>
<dbReference type="PANTHER" id="PTHR46212">
    <property type="entry name" value="PEFLIN"/>
    <property type="match status" value="1"/>
</dbReference>
<dbReference type="Gene3D" id="1.10.238.10">
    <property type="entry name" value="EF-hand"/>
    <property type="match status" value="1"/>
</dbReference>
<evidence type="ECO:0000259" key="7">
    <source>
        <dbReference type="PROSITE" id="PS50222"/>
    </source>
</evidence>
<evidence type="ECO:0000256" key="1">
    <source>
        <dbReference type="ARBA" id="ARBA00004496"/>
    </source>
</evidence>
<dbReference type="RefSeq" id="XP_056065469.1">
    <property type="nucleotide sequence ID" value="XM_056220166.1"/>
</dbReference>
<feature type="compositionally biased region" description="Pro residues" evidence="6">
    <location>
        <begin position="149"/>
        <end position="159"/>
    </location>
</feature>
<dbReference type="InterPro" id="IPR011992">
    <property type="entry name" value="EF-hand-dom_pair"/>
</dbReference>
<protein>
    <recommendedName>
        <fullName evidence="7">EF-hand domain-containing protein</fullName>
    </recommendedName>
</protein>
<feature type="compositionally biased region" description="Basic and acidic residues" evidence="6">
    <location>
        <begin position="8"/>
        <end position="18"/>
    </location>
</feature>
<evidence type="ECO:0000313" key="8">
    <source>
        <dbReference type="EMBL" id="KAJ4345305.1"/>
    </source>
</evidence>
<evidence type="ECO:0000256" key="3">
    <source>
        <dbReference type="ARBA" id="ARBA00022723"/>
    </source>
</evidence>
<evidence type="ECO:0000256" key="6">
    <source>
        <dbReference type="SAM" id="MobiDB-lite"/>
    </source>
</evidence>
<comment type="subcellular location">
    <subcellularLocation>
        <location evidence="1">Cytoplasm</location>
    </subcellularLocation>
</comment>
<dbReference type="OrthoDB" id="186625at2759"/>
<feature type="domain" description="EF-hand" evidence="7">
    <location>
        <begin position="163"/>
        <end position="198"/>
    </location>
</feature>
<evidence type="ECO:0000313" key="9">
    <source>
        <dbReference type="Proteomes" id="UP001140513"/>
    </source>
</evidence>
<dbReference type="InterPro" id="IPR051426">
    <property type="entry name" value="Peflin/Sorcin_CaBP"/>
</dbReference>
<feature type="domain" description="EF-hand" evidence="7">
    <location>
        <begin position="230"/>
        <end position="265"/>
    </location>
</feature>
<dbReference type="InterPro" id="IPR002048">
    <property type="entry name" value="EF_hand_dom"/>
</dbReference>
<dbReference type="Pfam" id="PF13202">
    <property type="entry name" value="EF-hand_5"/>
    <property type="match status" value="1"/>
</dbReference>
<dbReference type="GO" id="GO:0048306">
    <property type="term" value="F:calcium-dependent protein binding"/>
    <property type="evidence" value="ECO:0007669"/>
    <property type="project" value="UniProtKB-ARBA"/>
</dbReference>
<evidence type="ECO:0000256" key="2">
    <source>
        <dbReference type="ARBA" id="ARBA00022490"/>
    </source>
</evidence>